<organism evidence="8 9">
    <name type="scientific">Candidatus Sungiibacteriota bacterium</name>
    <dbReference type="NCBI Taxonomy" id="2750080"/>
    <lineage>
        <taxon>Bacteria</taxon>
        <taxon>Candidatus Sungiibacteriota</taxon>
    </lineage>
</organism>
<comment type="caution">
    <text evidence="8">The sequence shown here is derived from an EMBL/GenBank/DDBJ whole genome shotgun (WGS) entry which is preliminary data.</text>
</comment>
<evidence type="ECO:0000256" key="2">
    <source>
        <dbReference type="ARBA" id="ARBA00022723"/>
    </source>
</evidence>
<dbReference type="InterPro" id="IPR036388">
    <property type="entry name" value="WH-like_DNA-bd_sf"/>
</dbReference>
<dbReference type="AlphaFoldDB" id="A0A931WNN2"/>
<evidence type="ECO:0000256" key="4">
    <source>
        <dbReference type="ARBA" id="ARBA00022801"/>
    </source>
</evidence>
<dbReference type="SUPFAM" id="SSF143430">
    <property type="entry name" value="TTP0101/SSO1404-like"/>
    <property type="match status" value="1"/>
</dbReference>
<evidence type="ECO:0000259" key="7">
    <source>
        <dbReference type="Pfam" id="PF20803"/>
    </source>
</evidence>
<accession>A0A931WNN2</accession>
<dbReference type="GO" id="GO:0004521">
    <property type="term" value="F:RNA endonuclease activity"/>
    <property type="evidence" value="ECO:0007669"/>
    <property type="project" value="InterPro"/>
</dbReference>
<sequence>MTLVARILQTLSEIGEGTLNSFFPATYPEAKLWRGLLGLDARYKFSRTSFSTSLSRLKLMGLVERRGTKKTSIWYLTSRGEKYLKKEMDKPRPDGVRRLVIFDIPEKEREKRRVIRGELTGLGYSQLQKSVWMGEVPLPKDFIILLDTLNLHGKVHIFSIRERGTLQT</sequence>
<evidence type="ECO:0000256" key="3">
    <source>
        <dbReference type="ARBA" id="ARBA00022759"/>
    </source>
</evidence>
<evidence type="ECO:0000313" key="9">
    <source>
        <dbReference type="Proteomes" id="UP000724148"/>
    </source>
</evidence>
<name>A0A931WNN2_9BACT</name>
<gene>
    <name evidence="8" type="primary">cas2</name>
    <name evidence="8" type="ORF">HYT40_01525</name>
</gene>
<keyword evidence="6" id="KW-0051">Antiviral defense</keyword>
<dbReference type="Proteomes" id="UP000724148">
    <property type="component" value="Unassembled WGS sequence"/>
</dbReference>
<proteinExistence type="predicted"/>
<evidence type="ECO:0000256" key="5">
    <source>
        <dbReference type="ARBA" id="ARBA00022842"/>
    </source>
</evidence>
<keyword evidence="3 8" id="KW-0255">Endonuclease</keyword>
<keyword evidence="2" id="KW-0479">Metal-binding</keyword>
<evidence type="ECO:0000256" key="6">
    <source>
        <dbReference type="ARBA" id="ARBA00023118"/>
    </source>
</evidence>
<dbReference type="GO" id="GO:0043571">
    <property type="term" value="P:maintenance of CRISPR repeat elements"/>
    <property type="evidence" value="ECO:0007669"/>
    <property type="project" value="InterPro"/>
</dbReference>
<reference evidence="8" key="1">
    <citation type="submission" date="2020-07" db="EMBL/GenBank/DDBJ databases">
        <title>Huge and variable diversity of episymbiotic CPR bacteria and DPANN archaea in groundwater ecosystems.</title>
        <authorList>
            <person name="He C.Y."/>
            <person name="Keren R."/>
            <person name="Whittaker M."/>
            <person name="Farag I.F."/>
            <person name="Doudna J."/>
            <person name="Cate J.H.D."/>
            <person name="Banfield J.F."/>
        </authorList>
    </citation>
    <scope>NUCLEOTIDE SEQUENCE</scope>
    <source>
        <strain evidence="8">NC_groundwater_193_Ag_S-0.1um_51_7</strain>
    </source>
</reference>
<dbReference type="EMBL" id="JACOZA010000038">
    <property type="protein sequence ID" value="MBI2096818.1"/>
    <property type="molecule type" value="Genomic_DNA"/>
</dbReference>
<dbReference type="NCBIfam" id="TIGR01573">
    <property type="entry name" value="cas2"/>
    <property type="match status" value="1"/>
</dbReference>
<dbReference type="InterPro" id="IPR021127">
    <property type="entry name" value="CRISPR_associated_Cas2"/>
</dbReference>
<keyword evidence="1" id="KW-0540">Nuclease</keyword>
<dbReference type="Pfam" id="PF20803">
    <property type="entry name" value="PaaX_M"/>
    <property type="match status" value="1"/>
</dbReference>
<keyword evidence="4" id="KW-0378">Hydrolase</keyword>
<feature type="domain" description="Transcriptional repressor PaaX-like central Cas2-like" evidence="7">
    <location>
        <begin position="93"/>
        <end position="164"/>
    </location>
</feature>
<keyword evidence="5" id="KW-0460">Magnesium</keyword>
<dbReference type="Gene3D" id="1.10.10.10">
    <property type="entry name" value="Winged helix-like DNA-binding domain superfamily/Winged helix DNA-binding domain"/>
    <property type="match status" value="1"/>
</dbReference>
<evidence type="ECO:0000256" key="1">
    <source>
        <dbReference type="ARBA" id="ARBA00022722"/>
    </source>
</evidence>
<dbReference type="InterPro" id="IPR048846">
    <property type="entry name" value="PaaX-like_central"/>
</dbReference>
<protein>
    <submittedName>
        <fullName evidence="8">CRISPR-associated endonuclease Cas2</fullName>
    </submittedName>
</protein>
<evidence type="ECO:0000313" key="8">
    <source>
        <dbReference type="EMBL" id="MBI2096818.1"/>
    </source>
</evidence>